<keyword evidence="2" id="KW-1185">Reference proteome</keyword>
<proteinExistence type="predicted"/>
<protein>
    <submittedName>
        <fullName evidence="1">Uncharacterized protein</fullName>
    </submittedName>
</protein>
<gene>
    <name evidence="1" type="ORF">NP493_32g09011</name>
</gene>
<evidence type="ECO:0000313" key="2">
    <source>
        <dbReference type="Proteomes" id="UP001209878"/>
    </source>
</evidence>
<dbReference type="EMBL" id="JAODUO010000032">
    <property type="protein sequence ID" value="KAK2192377.1"/>
    <property type="molecule type" value="Genomic_DNA"/>
</dbReference>
<comment type="caution">
    <text evidence="1">The sequence shown here is derived from an EMBL/GenBank/DDBJ whole genome shotgun (WGS) entry which is preliminary data.</text>
</comment>
<name>A0AAD9PD39_RIDPI</name>
<accession>A0AAD9PD39</accession>
<evidence type="ECO:0000313" key="1">
    <source>
        <dbReference type="EMBL" id="KAK2192377.1"/>
    </source>
</evidence>
<dbReference type="Proteomes" id="UP001209878">
    <property type="component" value="Unassembled WGS sequence"/>
</dbReference>
<reference evidence="1" key="1">
    <citation type="journal article" date="2023" name="Mol. Biol. Evol.">
        <title>Third-Generation Sequencing Reveals the Adaptive Role of the Epigenome in Three Deep-Sea Polychaetes.</title>
        <authorList>
            <person name="Perez M."/>
            <person name="Aroh O."/>
            <person name="Sun Y."/>
            <person name="Lan Y."/>
            <person name="Juniper S.K."/>
            <person name="Young C.R."/>
            <person name="Angers B."/>
            <person name="Qian P.Y."/>
        </authorList>
    </citation>
    <scope>NUCLEOTIDE SEQUENCE</scope>
    <source>
        <strain evidence="1">R07B-5</strain>
    </source>
</reference>
<organism evidence="1 2">
    <name type="scientific">Ridgeia piscesae</name>
    <name type="common">Tubeworm</name>
    <dbReference type="NCBI Taxonomy" id="27915"/>
    <lineage>
        <taxon>Eukaryota</taxon>
        <taxon>Metazoa</taxon>
        <taxon>Spiralia</taxon>
        <taxon>Lophotrochozoa</taxon>
        <taxon>Annelida</taxon>
        <taxon>Polychaeta</taxon>
        <taxon>Sedentaria</taxon>
        <taxon>Canalipalpata</taxon>
        <taxon>Sabellida</taxon>
        <taxon>Siboglinidae</taxon>
        <taxon>Ridgeia</taxon>
    </lineage>
</organism>
<sequence length="120" mass="14026">MAAVVVWRSKHRRNLKRNRVFRDRRNPLDMYDDVELYDKFRFRRHDILTIVDELRDDLEYPDTRQGPLPATLQVVLICDADMRIMNCTAICQVAGFSARFQNLEGIAAVCSIRVATKIID</sequence>
<dbReference type="AlphaFoldDB" id="A0AAD9PD39"/>